<evidence type="ECO:0000313" key="2">
    <source>
        <dbReference type="EMBL" id="CDI51960.1"/>
    </source>
</evidence>
<proteinExistence type="predicted"/>
<organism evidence="2">
    <name type="scientific">Melanopsichium pennsylvanicum 4</name>
    <dbReference type="NCBI Taxonomy" id="1398559"/>
    <lineage>
        <taxon>Eukaryota</taxon>
        <taxon>Fungi</taxon>
        <taxon>Dikarya</taxon>
        <taxon>Basidiomycota</taxon>
        <taxon>Ustilaginomycotina</taxon>
        <taxon>Ustilaginomycetes</taxon>
        <taxon>Ustilaginales</taxon>
        <taxon>Ustilaginaceae</taxon>
        <taxon>Melanopsichium</taxon>
    </lineage>
</organism>
<name>A0A077QR52_9BASI</name>
<feature type="compositionally biased region" description="Basic and acidic residues" evidence="1">
    <location>
        <begin position="57"/>
        <end position="67"/>
    </location>
</feature>
<feature type="compositionally biased region" description="Low complexity" evidence="1">
    <location>
        <begin position="1"/>
        <end position="37"/>
    </location>
</feature>
<reference evidence="2" key="1">
    <citation type="journal article" date="2014" name="Genome Biol. Evol.">
        <title>Gene Loss Rather Than Gene Gain Is Associated with a Host Jump from Monocots to Dicots in the Smut Fungus Melanopsichium pennsylvanicum.</title>
        <authorList>
            <person name="Sharma R."/>
            <person name="Mishra B."/>
            <person name="Runge F."/>
            <person name="Thines M."/>
        </authorList>
    </citation>
    <scope>NUCLEOTIDE SEQUENCE</scope>
    <source>
        <strain evidence="2">4</strain>
    </source>
</reference>
<protein>
    <submittedName>
        <fullName evidence="2">Uncharacterized protein</fullName>
    </submittedName>
</protein>
<dbReference type="EMBL" id="HG529523">
    <property type="protein sequence ID" value="CDI51960.1"/>
    <property type="molecule type" value="Genomic_DNA"/>
</dbReference>
<sequence>MVAKTATRSTASASKPKKSPSYPSSSNSSRKPTKASSASLVHTGAKKTLNKKKKSNKFRDSEKREQLDDQTTQLLARHGARDNEDLNKVNGDPFSYGMSSNAERRRTRQQVDETTSSLEALMKSF</sequence>
<accession>A0A077QR52</accession>
<feature type="compositionally biased region" description="Basic residues" evidence="1">
    <location>
        <begin position="44"/>
        <end position="56"/>
    </location>
</feature>
<dbReference type="AlphaFoldDB" id="A0A077QR52"/>
<feature type="region of interest" description="Disordered" evidence="1">
    <location>
        <begin position="1"/>
        <end position="125"/>
    </location>
</feature>
<evidence type="ECO:0000256" key="1">
    <source>
        <dbReference type="SAM" id="MobiDB-lite"/>
    </source>
</evidence>